<keyword evidence="3 6" id="KW-1133">Transmembrane helix</keyword>
<feature type="signal peptide" evidence="7">
    <location>
        <begin position="1"/>
        <end position="19"/>
    </location>
</feature>
<feature type="transmembrane region" description="Helical" evidence="6">
    <location>
        <begin position="181"/>
        <end position="202"/>
    </location>
</feature>
<comment type="similarity">
    <text evidence="5">Belongs to the SAT4 family.</text>
</comment>
<dbReference type="InterPro" id="IPR049326">
    <property type="entry name" value="Rhodopsin_dom_fungi"/>
</dbReference>
<protein>
    <submittedName>
        <fullName evidence="9">Pth11-typeg--coupled receptor</fullName>
    </submittedName>
</protein>
<dbReference type="InterPro" id="IPR052337">
    <property type="entry name" value="SAT4-like"/>
</dbReference>
<organism evidence="9 10">
    <name type="scientific">Trichoderma arundinaceum</name>
    <dbReference type="NCBI Taxonomy" id="490622"/>
    <lineage>
        <taxon>Eukaryota</taxon>
        <taxon>Fungi</taxon>
        <taxon>Dikarya</taxon>
        <taxon>Ascomycota</taxon>
        <taxon>Pezizomycotina</taxon>
        <taxon>Sordariomycetes</taxon>
        <taxon>Hypocreomycetidae</taxon>
        <taxon>Hypocreales</taxon>
        <taxon>Hypocreaceae</taxon>
        <taxon>Trichoderma</taxon>
    </lineage>
</organism>
<proteinExistence type="inferred from homology"/>
<feature type="transmembrane region" description="Helical" evidence="6">
    <location>
        <begin position="143"/>
        <end position="169"/>
    </location>
</feature>
<comment type="caution">
    <text evidence="9">The sequence shown here is derived from an EMBL/GenBank/DDBJ whole genome shotgun (WGS) entry which is preliminary data.</text>
</comment>
<dbReference type="STRING" id="490622.A0A395NCV2"/>
<dbReference type="EMBL" id="PXOA01000589">
    <property type="protein sequence ID" value="RFU73936.1"/>
    <property type="molecule type" value="Genomic_DNA"/>
</dbReference>
<name>A0A395NCV2_TRIAR</name>
<dbReference type="Proteomes" id="UP000266272">
    <property type="component" value="Unassembled WGS sequence"/>
</dbReference>
<feature type="transmembrane region" description="Helical" evidence="6">
    <location>
        <begin position="228"/>
        <end position="250"/>
    </location>
</feature>
<keyword evidence="2 6" id="KW-0812">Transmembrane</keyword>
<gene>
    <name evidence="9" type="ORF">TARUN_8317</name>
</gene>
<dbReference type="PANTHER" id="PTHR33048">
    <property type="entry name" value="PTH11-LIKE INTEGRAL MEMBRANE PROTEIN (AFU_ORTHOLOGUE AFUA_5G11245)"/>
    <property type="match status" value="1"/>
</dbReference>
<dbReference type="OrthoDB" id="2496787at2759"/>
<keyword evidence="9" id="KW-0675">Receptor</keyword>
<feature type="transmembrane region" description="Helical" evidence="6">
    <location>
        <begin position="262"/>
        <end position="282"/>
    </location>
</feature>
<evidence type="ECO:0000259" key="8">
    <source>
        <dbReference type="Pfam" id="PF20684"/>
    </source>
</evidence>
<reference evidence="9 10" key="1">
    <citation type="journal article" date="2018" name="PLoS Pathog.">
        <title>Evolution of structural diversity of trichothecenes, a family of toxins produced by plant pathogenic and entomopathogenic fungi.</title>
        <authorList>
            <person name="Proctor R.H."/>
            <person name="McCormick S.P."/>
            <person name="Kim H.S."/>
            <person name="Cardoza R.E."/>
            <person name="Stanley A.M."/>
            <person name="Lindo L."/>
            <person name="Kelly A."/>
            <person name="Brown D.W."/>
            <person name="Lee T."/>
            <person name="Vaughan M.M."/>
            <person name="Alexander N.J."/>
            <person name="Busman M."/>
            <person name="Gutierrez S."/>
        </authorList>
    </citation>
    <scope>NUCLEOTIDE SEQUENCE [LARGE SCALE GENOMIC DNA]</scope>
    <source>
        <strain evidence="9 10">IBT 40837</strain>
    </source>
</reference>
<dbReference type="GO" id="GO:0016020">
    <property type="term" value="C:membrane"/>
    <property type="evidence" value="ECO:0007669"/>
    <property type="project" value="UniProtKB-SubCell"/>
</dbReference>
<keyword evidence="7" id="KW-0732">Signal</keyword>
<evidence type="ECO:0000256" key="7">
    <source>
        <dbReference type="SAM" id="SignalP"/>
    </source>
</evidence>
<evidence type="ECO:0000256" key="6">
    <source>
        <dbReference type="SAM" id="Phobius"/>
    </source>
</evidence>
<accession>A0A395NCV2</accession>
<feature type="domain" description="Rhodopsin" evidence="8">
    <location>
        <begin position="87"/>
        <end position="315"/>
    </location>
</feature>
<keyword evidence="4 6" id="KW-0472">Membrane</keyword>
<evidence type="ECO:0000256" key="2">
    <source>
        <dbReference type="ARBA" id="ARBA00022692"/>
    </source>
</evidence>
<evidence type="ECO:0000313" key="10">
    <source>
        <dbReference type="Proteomes" id="UP000266272"/>
    </source>
</evidence>
<evidence type="ECO:0000256" key="5">
    <source>
        <dbReference type="ARBA" id="ARBA00038359"/>
    </source>
</evidence>
<feature type="chain" id="PRO_5017421262" evidence="7">
    <location>
        <begin position="20"/>
        <end position="328"/>
    </location>
</feature>
<evidence type="ECO:0000256" key="4">
    <source>
        <dbReference type="ARBA" id="ARBA00023136"/>
    </source>
</evidence>
<evidence type="ECO:0000256" key="1">
    <source>
        <dbReference type="ARBA" id="ARBA00004141"/>
    </source>
</evidence>
<evidence type="ECO:0000313" key="9">
    <source>
        <dbReference type="EMBL" id="RFU73936.1"/>
    </source>
</evidence>
<evidence type="ECO:0000256" key="3">
    <source>
        <dbReference type="ARBA" id="ARBA00022989"/>
    </source>
</evidence>
<sequence>MKLWLLTLTVLAAVPKAFSQDAGGALQAVAEMPPCARECLVTSIAKSPSTMNLTAVGCDRPTRDRSPAYIILSDVFGTISGVFVLQRLAYKLWAKLDLGGDDWMTVATVISGIPSTVISSYGVSNHGLGRDIWTLTPSEITRFGLFFWILEILYFVEVSMLKLSLLLFYIRIFPGRTVRRLLWGTFIGSAAFGIAFVIVAVFQCTPVKYYWQKWDGEHQGTCLDINSIAWSNAAISIAIDIWVLAIPLWQLKSLKLDWRRKIGVGMMFCVGAFVTIVSILRLRSLIKFGTDSLNPTWDFYDVSVWSVVEINVGLIWHNGTILWKELET</sequence>
<dbReference type="AlphaFoldDB" id="A0A395NCV2"/>
<keyword evidence="10" id="KW-1185">Reference proteome</keyword>
<feature type="transmembrane region" description="Helical" evidence="6">
    <location>
        <begin position="69"/>
        <end position="90"/>
    </location>
</feature>
<dbReference type="PANTHER" id="PTHR33048:SF143">
    <property type="entry name" value="EXTRACELLULAR MEMBRANE PROTEIN CFEM DOMAIN-CONTAINING PROTEIN-RELATED"/>
    <property type="match status" value="1"/>
</dbReference>
<comment type="subcellular location">
    <subcellularLocation>
        <location evidence="1">Membrane</location>
        <topology evidence="1">Multi-pass membrane protein</topology>
    </subcellularLocation>
</comment>
<dbReference type="Pfam" id="PF20684">
    <property type="entry name" value="Fung_rhodopsin"/>
    <property type="match status" value="1"/>
</dbReference>